<feature type="chain" id="PRO_5012667082" description="MSHA biogenesis protein MshQ" evidence="1">
    <location>
        <begin position="35"/>
        <end position="632"/>
    </location>
</feature>
<protein>
    <recommendedName>
        <fullName evidence="4">MSHA biogenesis protein MshQ</fullName>
    </recommendedName>
</protein>
<sequence length="632" mass="65464">MGTCFHKLNRTALTTAFAACMAVMGLGAAPPAFAADPSDQSIFELGPGQNCDEGGLTNILGDTTSCSSGTPSAGPDWADLFVVNPNGTVSTGNNLYGGVVARFIQDQPGNIADQTTYTSQGSDTNSQHPTEWTWTTASVPSKDDITNAYVYEKIVNGHRMLYVGAEREVPNGDSHIDFEFFQNNVGLDHTPPCPANTVCKFTGSNKDGDLLISMDFTNGGDFAGLSIRARHEGVKSKQVDTVLGKIATGDNYDLIGVVPAGCNFDLNGVHRVCAFSNGGTIDGGPWVNVDGQGNEIFSLQKNAFTEWGIDLTALNLTSSCFPSVLVKTRSSQSITAQLKDFALRDFENCSAAVKTAIRDGSENDITGSTNIVGGTVIHDSVVVTGSPTGGTPTGKVIFYRWDNKTCSGTPATTSAEIDLTAGGTDSNGNPTAVANSGTYTTIPGQDISYFASYGGGGFYPAVPLPSPVPSASCEPLGVTTLASSVFTRIRQDSASGAILNNTAVNTDVTGGTVHTVDVATVTATVGSSVTAVLGDAQCSNPTSAVPGSVTFSKYTTADCSALETPAVEYKCVGSTTFNNGTATATAVSSTNDLSGSAFLCLRAKYNGNAAYNASDLSDKEPLCAFPFVPFTP</sequence>
<proteinExistence type="predicted"/>
<evidence type="ECO:0000313" key="3">
    <source>
        <dbReference type="Proteomes" id="UP000192920"/>
    </source>
</evidence>
<reference evidence="3" key="1">
    <citation type="submission" date="2017-04" db="EMBL/GenBank/DDBJ databases">
        <authorList>
            <person name="Varghese N."/>
            <person name="Submissions S."/>
        </authorList>
    </citation>
    <scope>NUCLEOTIDE SEQUENCE [LARGE SCALE GENOMIC DNA]</scope>
    <source>
        <strain evidence="3">DSM 22618</strain>
    </source>
</reference>
<dbReference type="RefSeq" id="WP_143477825.1">
    <property type="nucleotide sequence ID" value="NZ_FXAG01000013.1"/>
</dbReference>
<keyword evidence="3" id="KW-1185">Reference proteome</keyword>
<gene>
    <name evidence="2" type="ORF">SAMN02745746_02453</name>
</gene>
<evidence type="ECO:0000256" key="1">
    <source>
        <dbReference type="SAM" id="SignalP"/>
    </source>
</evidence>
<name>A0A1Y6BVG3_9NEIS</name>
<keyword evidence="1" id="KW-0732">Signal</keyword>
<evidence type="ECO:0008006" key="4">
    <source>
        <dbReference type="Google" id="ProtNLM"/>
    </source>
</evidence>
<feature type="signal peptide" evidence="1">
    <location>
        <begin position="1"/>
        <end position="34"/>
    </location>
</feature>
<evidence type="ECO:0000313" key="2">
    <source>
        <dbReference type="EMBL" id="SMF30713.1"/>
    </source>
</evidence>
<dbReference type="EMBL" id="FXAG01000013">
    <property type="protein sequence ID" value="SMF30713.1"/>
    <property type="molecule type" value="Genomic_DNA"/>
</dbReference>
<accession>A0A1Y6BVG3</accession>
<dbReference type="STRING" id="1123014.SAMN02745746_02453"/>
<organism evidence="2 3">
    <name type="scientific">Pseudogulbenkiania subflava DSM 22618</name>
    <dbReference type="NCBI Taxonomy" id="1123014"/>
    <lineage>
        <taxon>Bacteria</taxon>
        <taxon>Pseudomonadati</taxon>
        <taxon>Pseudomonadota</taxon>
        <taxon>Betaproteobacteria</taxon>
        <taxon>Neisseriales</taxon>
        <taxon>Chromobacteriaceae</taxon>
        <taxon>Pseudogulbenkiania</taxon>
    </lineage>
</organism>
<dbReference type="AlphaFoldDB" id="A0A1Y6BVG3"/>
<dbReference type="Proteomes" id="UP000192920">
    <property type="component" value="Unassembled WGS sequence"/>
</dbReference>